<dbReference type="PANTHER" id="PTHR11620">
    <property type="entry name" value="60S RIBOSOMAL PROTEIN L23A"/>
    <property type="match status" value="1"/>
</dbReference>
<dbReference type="Pfam" id="PF00276">
    <property type="entry name" value="Ribosomal_L23"/>
    <property type="match status" value="1"/>
</dbReference>
<keyword evidence="3 5" id="KW-0687">Ribonucleoprotein</keyword>
<keyword evidence="6" id="KW-0934">Plastid</keyword>
<dbReference type="GO" id="GO:0005840">
    <property type="term" value="C:ribosome"/>
    <property type="evidence" value="ECO:0007669"/>
    <property type="project" value="UniProtKB-KW"/>
</dbReference>
<evidence type="ECO:0000256" key="3">
    <source>
        <dbReference type="ARBA" id="ARBA00023274"/>
    </source>
</evidence>
<dbReference type="GO" id="GO:0009507">
    <property type="term" value="C:chloroplast"/>
    <property type="evidence" value="ECO:0007669"/>
    <property type="project" value="UniProtKB-SubCell"/>
</dbReference>
<dbReference type="GO" id="GO:0019843">
    <property type="term" value="F:rRNA binding"/>
    <property type="evidence" value="ECO:0007669"/>
    <property type="project" value="UniProtKB-UniRule"/>
</dbReference>
<keyword evidence="5" id="KW-0694">RNA-binding</keyword>
<keyword evidence="2 5" id="KW-0689">Ribosomal protein</keyword>
<accession>A0A097KJY6</accession>
<evidence type="ECO:0000256" key="4">
    <source>
        <dbReference type="ARBA" id="ARBA00035287"/>
    </source>
</evidence>
<dbReference type="SUPFAM" id="SSF54189">
    <property type="entry name" value="Ribosomal proteins S24e, L23 and L15e"/>
    <property type="match status" value="1"/>
</dbReference>
<geneLocation type="chloroplast" evidence="6"/>
<gene>
    <name evidence="5 6" type="primary">rpl23</name>
</gene>
<proteinExistence type="inferred from homology"/>
<evidence type="ECO:0000256" key="2">
    <source>
        <dbReference type="ARBA" id="ARBA00022980"/>
    </source>
</evidence>
<evidence type="ECO:0000256" key="1">
    <source>
        <dbReference type="ARBA" id="ARBA00006700"/>
    </source>
</evidence>
<comment type="subunit">
    <text evidence="5">Part of the 50S ribosomal subunit.</text>
</comment>
<protein>
    <recommendedName>
        <fullName evidence="4 5">Large ribosomal subunit protein uL23c</fullName>
    </recommendedName>
</protein>
<evidence type="ECO:0000256" key="5">
    <source>
        <dbReference type="HAMAP-Rule" id="MF_01369"/>
    </source>
</evidence>
<comment type="subcellular location">
    <subcellularLocation>
        <location evidence="5">Plastid</location>
        <location evidence="5">Chloroplast</location>
    </subcellularLocation>
</comment>
<dbReference type="InterPro" id="IPR012678">
    <property type="entry name" value="Ribosomal_uL23/eL15/eS24_sf"/>
</dbReference>
<reference evidence="6" key="1">
    <citation type="journal article" date="2014" name="BMC Evol. Biol.">
        <title>Chloroplast phylogenomic analysis resolves deep-level relationships within the green algal class Trebouxiophyceae.</title>
        <authorList>
            <person name="Lemieux C."/>
            <person name="Otis C."/>
            <person name="Turmel M."/>
        </authorList>
    </citation>
    <scope>NUCLEOTIDE SEQUENCE</scope>
</reference>
<keyword evidence="6" id="KW-0150">Chloroplast</keyword>
<evidence type="ECO:0000313" key="6">
    <source>
        <dbReference type="EMBL" id="AIT93514.1"/>
    </source>
</evidence>
<keyword evidence="5" id="KW-0699">rRNA-binding</keyword>
<dbReference type="InterPro" id="IPR013025">
    <property type="entry name" value="Ribosomal_uL23-like"/>
</dbReference>
<dbReference type="GO" id="GO:0003735">
    <property type="term" value="F:structural constituent of ribosome"/>
    <property type="evidence" value="ECO:0007669"/>
    <property type="project" value="InterPro"/>
</dbReference>
<dbReference type="Gene3D" id="3.30.70.330">
    <property type="match status" value="1"/>
</dbReference>
<dbReference type="GO" id="GO:0006412">
    <property type="term" value="P:translation"/>
    <property type="evidence" value="ECO:0007669"/>
    <property type="project" value="UniProtKB-UniRule"/>
</dbReference>
<name>A0A097KJY6_9CHLO</name>
<dbReference type="InterPro" id="IPR012677">
    <property type="entry name" value="Nucleotide-bd_a/b_plait_sf"/>
</dbReference>
<comment type="similarity">
    <text evidence="1 5">Belongs to the universal ribosomal protein uL23 family.</text>
</comment>
<dbReference type="GO" id="GO:1990904">
    <property type="term" value="C:ribonucleoprotein complex"/>
    <property type="evidence" value="ECO:0007669"/>
    <property type="project" value="UniProtKB-KW"/>
</dbReference>
<dbReference type="AlphaFoldDB" id="A0A097KJY6"/>
<dbReference type="EMBL" id="KM462862">
    <property type="protein sequence ID" value="AIT93514.1"/>
    <property type="molecule type" value="Genomic_DNA"/>
</dbReference>
<comment type="function">
    <text evidence="5">Binds to 23S rRNA.</text>
</comment>
<organism evidence="6">
    <name type="scientific">Prasiolopsis wulf-kochii</name>
    <dbReference type="NCBI Taxonomy" id="3239232"/>
    <lineage>
        <taxon>Eukaryota</taxon>
        <taxon>Viridiplantae</taxon>
        <taxon>Chlorophyta</taxon>
        <taxon>core chlorophytes</taxon>
        <taxon>Trebouxiophyceae</taxon>
        <taxon>Prasiolales</taxon>
        <taxon>Prasiolaceae</taxon>
        <taxon>Prasiolopsis</taxon>
    </lineage>
</organism>
<dbReference type="HAMAP" id="MF_01369_B">
    <property type="entry name" value="Ribosomal_uL23_B"/>
    <property type="match status" value="1"/>
</dbReference>
<sequence length="99" mass="11453">MIIDLIKYPVITEKSVGILEKAQYTFDVDLKLNKRQIKKLIQDLFQVDVIAINTHRLPKKRKIMGASKGYRPSYKRVIITLKSKQKIGAEAKKLINIFP</sequence>